<evidence type="ECO:0000313" key="5">
    <source>
        <dbReference type="Proteomes" id="UP001222403"/>
    </source>
</evidence>
<name>A0AAX3RX22_9GAMM</name>
<evidence type="ECO:0000256" key="1">
    <source>
        <dbReference type="SAM" id="SignalP"/>
    </source>
</evidence>
<reference evidence="3" key="2">
    <citation type="submission" date="2023-01" db="EMBL/GenBank/DDBJ databases">
        <title>The prevalence of carbapenem-resistant bacteria in aquaculture in China and the genetic diversity of carbapenem-resistant genes.</title>
        <authorList>
            <person name="Wen R."/>
        </authorList>
    </citation>
    <scope>NUCLEOTIDE SEQUENCE</scope>
    <source>
        <strain evidence="3">PVA41-chromosome</strain>
    </source>
</reference>
<gene>
    <name evidence="2" type="ORF">M5J11_07290</name>
    <name evidence="3" type="ORF">PG365_02120</name>
</gene>
<dbReference type="Pfam" id="PF15941">
    <property type="entry name" value="FidL_like"/>
    <property type="match status" value="1"/>
</dbReference>
<reference evidence="2" key="1">
    <citation type="journal article" date="2022" name="Front. Microbiol.">
        <title>Identification of a novel aminoglycoside O-nucleotidyltransferase AadA33 in Providencia vermicola.</title>
        <authorList>
            <person name="Feng C."/>
            <person name="Gao M."/>
            <person name="Jiang W."/>
            <person name="Shi W."/>
            <person name="Li A."/>
            <person name="Liu S."/>
            <person name="Zhang L."/>
            <person name="Zhang X."/>
            <person name="Li Q."/>
            <person name="Lin H."/>
            <person name="Lu J."/>
            <person name="Li K."/>
            <person name="Zhang H."/>
            <person name="Hu Y."/>
            <person name="Bao Q."/>
            <person name="Lin X."/>
        </authorList>
    </citation>
    <scope>NUCLEOTIDE SEQUENCE</scope>
    <source>
        <strain evidence="2">P13</strain>
    </source>
</reference>
<feature type="chain" id="PRO_5043769071" evidence="1">
    <location>
        <begin position="24"/>
        <end position="159"/>
    </location>
</feature>
<dbReference type="InterPro" id="IPR031854">
    <property type="entry name" value="FidL-like"/>
</dbReference>
<dbReference type="EMBL" id="CP116222">
    <property type="protein sequence ID" value="WFC07207.1"/>
    <property type="molecule type" value="Genomic_DNA"/>
</dbReference>
<keyword evidence="4" id="KW-1185">Reference proteome</keyword>
<accession>A0AAX3RX22</accession>
<dbReference type="RefSeq" id="WP_154635631.1">
    <property type="nucleotide sequence ID" value="NZ_CAXOHT010000007.1"/>
</dbReference>
<protein>
    <submittedName>
        <fullName evidence="3">FidL-like protein</fullName>
    </submittedName>
</protein>
<keyword evidence="1" id="KW-0732">Signal</keyword>
<sequence>MKKYILLLLFSFTLVLITSFALHTESDDVNLCHSDILWIKDNGTDDGLMLKSKTSILVTSDNMGRMNMYGYVKENNVFYRLDRALYFNYQSIDKKNNYSIRFKTLSITSSDNVPQALFANFIQLEEEKINYYINVTKMNDNIYIIKDEAYSSFTCYADK</sequence>
<evidence type="ECO:0000313" key="3">
    <source>
        <dbReference type="EMBL" id="WFC07207.1"/>
    </source>
</evidence>
<evidence type="ECO:0000313" key="4">
    <source>
        <dbReference type="Proteomes" id="UP001057142"/>
    </source>
</evidence>
<evidence type="ECO:0000313" key="2">
    <source>
        <dbReference type="EMBL" id="USB38272.1"/>
    </source>
</evidence>
<dbReference type="Proteomes" id="UP001222403">
    <property type="component" value="Chromosome"/>
</dbReference>
<organism evidence="3 5">
    <name type="scientific">Providencia vermicola</name>
    <dbReference type="NCBI Taxonomy" id="333965"/>
    <lineage>
        <taxon>Bacteria</taxon>
        <taxon>Pseudomonadati</taxon>
        <taxon>Pseudomonadota</taxon>
        <taxon>Gammaproteobacteria</taxon>
        <taxon>Enterobacterales</taxon>
        <taxon>Morganellaceae</taxon>
        <taxon>Providencia</taxon>
    </lineage>
</organism>
<dbReference type="EMBL" id="CP097327">
    <property type="protein sequence ID" value="USB38272.1"/>
    <property type="molecule type" value="Genomic_DNA"/>
</dbReference>
<dbReference type="AlphaFoldDB" id="A0AAX3RX22"/>
<dbReference type="Proteomes" id="UP001057142">
    <property type="component" value="Chromosome"/>
</dbReference>
<feature type="signal peptide" evidence="1">
    <location>
        <begin position="1"/>
        <end position="23"/>
    </location>
</feature>
<proteinExistence type="predicted"/>